<dbReference type="Proteomes" id="UP000749559">
    <property type="component" value="Unassembled WGS sequence"/>
</dbReference>
<name>A0A8S4NI08_OWEFU</name>
<feature type="non-terminal residue" evidence="1">
    <location>
        <position position="1"/>
    </location>
</feature>
<organism evidence="1 2">
    <name type="scientific">Owenia fusiformis</name>
    <name type="common">Polychaete worm</name>
    <dbReference type="NCBI Taxonomy" id="6347"/>
    <lineage>
        <taxon>Eukaryota</taxon>
        <taxon>Metazoa</taxon>
        <taxon>Spiralia</taxon>
        <taxon>Lophotrochozoa</taxon>
        <taxon>Annelida</taxon>
        <taxon>Polychaeta</taxon>
        <taxon>Sedentaria</taxon>
        <taxon>Canalipalpata</taxon>
        <taxon>Sabellida</taxon>
        <taxon>Oweniida</taxon>
        <taxon>Oweniidae</taxon>
        <taxon>Owenia</taxon>
    </lineage>
</organism>
<gene>
    <name evidence="1" type="ORF">OFUS_LOCUS7729</name>
</gene>
<accession>A0A8S4NI08</accession>
<dbReference type="EMBL" id="CAIIXF020000004">
    <property type="protein sequence ID" value="CAH1781117.1"/>
    <property type="molecule type" value="Genomic_DNA"/>
</dbReference>
<evidence type="ECO:0000313" key="2">
    <source>
        <dbReference type="Proteomes" id="UP000749559"/>
    </source>
</evidence>
<keyword evidence="2" id="KW-1185">Reference proteome</keyword>
<proteinExistence type="predicted"/>
<protein>
    <submittedName>
        <fullName evidence="1">Uncharacterized protein</fullName>
    </submittedName>
</protein>
<sequence>LPAYATMFSIIVLLIGIHHVYESEAVAALAVLKGIFYLTSAATISISITNFASEGCAFYPQICSLKDKIKVKEPQVEAIAAGLKDDAALLREMDGVNTALYNTLNSANVKNERIVGKLEMIRDYSADIVQLLETVAGIEVTNIDPDQMDTDVNAIQTNIISVQSSIKSLEEQMKQYKYIHGAFLAIEILPKAIYFANNRYKWYQNKKMMTGLDTTNFQRAKIQKLQTAQAQTGGRLGALNTYLKSHPKVATGLKVAAYGMGFLMNGAVLYFEFSTMEQTRDSFQAIVDQMDDIIESAAETREVLEASLDTEEEAAIDLGANYIQIKEGFVNSSAFMNEIKTYSGDYYSQSITDLPSYTDENINDENIIASQDEYIDWLIEQEEHLQSLFDRLSALKLIEQMLAIEAYQTPIYSLVAVGQSHDTTLTRETVIQLIADTKTNVNVWPDFTETFQFIMVDLTAYRD</sequence>
<comment type="caution">
    <text evidence="1">The sequence shown here is derived from an EMBL/GenBank/DDBJ whole genome shotgun (WGS) entry which is preliminary data.</text>
</comment>
<evidence type="ECO:0000313" key="1">
    <source>
        <dbReference type="EMBL" id="CAH1781117.1"/>
    </source>
</evidence>
<reference evidence="1" key="1">
    <citation type="submission" date="2022-03" db="EMBL/GenBank/DDBJ databases">
        <authorList>
            <person name="Martin C."/>
        </authorList>
    </citation>
    <scope>NUCLEOTIDE SEQUENCE</scope>
</reference>
<dbReference type="AlphaFoldDB" id="A0A8S4NI08"/>